<sequence>MTELEQVRSQMTAPQADEELLKQYPVKRQENIRIQWKKLGIRESLPMTLS</sequence>
<comment type="caution">
    <text evidence="1">The sequence shown here is derived from an EMBL/GenBank/DDBJ whole genome shotgun (WGS) entry which is preliminary data.</text>
</comment>
<proteinExistence type="predicted"/>
<organism evidence="1 2">
    <name type="scientific">Candidatus Enterocloster faecavium</name>
    <dbReference type="NCBI Taxonomy" id="2838560"/>
    <lineage>
        <taxon>Bacteria</taxon>
        <taxon>Bacillati</taxon>
        <taxon>Bacillota</taxon>
        <taxon>Clostridia</taxon>
        <taxon>Lachnospirales</taxon>
        <taxon>Lachnospiraceae</taxon>
        <taxon>Enterocloster</taxon>
    </lineage>
</organism>
<reference evidence="1" key="1">
    <citation type="journal article" date="2021" name="PeerJ">
        <title>Extensive microbial diversity within the chicken gut microbiome revealed by metagenomics and culture.</title>
        <authorList>
            <person name="Gilroy R."/>
            <person name="Ravi A."/>
            <person name="Getino M."/>
            <person name="Pursley I."/>
            <person name="Horton D.L."/>
            <person name="Alikhan N.F."/>
            <person name="Baker D."/>
            <person name="Gharbi K."/>
            <person name="Hall N."/>
            <person name="Watson M."/>
            <person name="Adriaenssens E.M."/>
            <person name="Foster-Nyarko E."/>
            <person name="Jarju S."/>
            <person name="Secka A."/>
            <person name="Antonio M."/>
            <person name="Oren A."/>
            <person name="Chaudhuri R.R."/>
            <person name="La Ragione R."/>
            <person name="Hildebrand F."/>
            <person name="Pallen M.J."/>
        </authorList>
    </citation>
    <scope>NUCLEOTIDE SEQUENCE</scope>
    <source>
        <strain evidence="1">CHK188-4685</strain>
    </source>
</reference>
<dbReference type="Proteomes" id="UP000886804">
    <property type="component" value="Unassembled WGS sequence"/>
</dbReference>
<evidence type="ECO:0000313" key="1">
    <source>
        <dbReference type="EMBL" id="HJB06754.1"/>
    </source>
</evidence>
<reference evidence="1" key="2">
    <citation type="submission" date="2021-04" db="EMBL/GenBank/DDBJ databases">
        <authorList>
            <person name="Gilroy R."/>
        </authorList>
    </citation>
    <scope>NUCLEOTIDE SEQUENCE</scope>
    <source>
        <strain evidence="1">CHK188-4685</strain>
    </source>
</reference>
<dbReference type="EMBL" id="DWYS01000034">
    <property type="protein sequence ID" value="HJB06754.1"/>
    <property type="molecule type" value="Genomic_DNA"/>
</dbReference>
<accession>A0A9D2RJC3</accession>
<evidence type="ECO:0000313" key="2">
    <source>
        <dbReference type="Proteomes" id="UP000886804"/>
    </source>
</evidence>
<name>A0A9D2RJC3_9FIRM</name>
<dbReference type="AlphaFoldDB" id="A0A9D2RJC3"/>
<protein>
    <submittedName>
        <fullName evidence="1">Uncharacterized protein</fullName>
    </submittedName>
</protein>
<gene>
    <name evidence="1" type="ORF">H9716_02690</name>
</gene>